<organism evidence="3 4">
    <name type="scientific">Taxus chinensis</name>
    <name type="common">Chinese yew</name>
    <name type="synonym">Taxus wallichiana var. chinensis</name>
    <dbReference type="NCBI Taxonomy" id="29808"/>
    <lineage>
        <taxon>Eukaryota</taxon>
        <taxon>Viridiplantae</taxon>
        <taxon>Streptophyta</taxon>
        <taxon>Embryophyta</taxon>
        <taxon>Tracheophyta</taxon>
        <taxon>Spermatophyta</taxon>
        <taxon>Pinopsida</taxon>
        <taxon>Pinidae</taxon>
        <taxon>Conifers II</taxon>
        <taxon>Cupressales</taxon>
        <taxon>Taxaceae</taxon>
        <taxon>Taxus</taxon>
    </lineage>
</organism>
<sequence>MENTEAAAAAAAMAAASEEASHQIHTLLSKEDINNLKHLQLLILGRLQDSNAVLSHFNVFSENCFADVASDFSKNTRLLKSMKTDLDYIFRKI</sequence>
<dbReference type="Proteomes" id="UP000824469">
    <property type="component" value="Unassembled WGS sequence"/>
</dbReference>
<evidence type="ECO:0000313" key="4">
    <source>
        <dbReference type="Proteomes" id="UP000824469"/>
    </source>
</evidence>
<dbReference type="InterPro" id="IPR019371">
    <property type="entry name" value="KxDL_dom"/>
</dbReference>
<dbReference type="GO" id="GO:0032418">
    <property type="term" value="P:lysosome localization"/>
    <property type="evidence" value="ECO:0007669"/>
    <property type="project" value="TreeGrafter"/>
</dbReference>
<dbReference type="EMBL" id="JAHRHJ020003813">
    <property type="protein sequence ID" value="KAH9288533.1"/>
    <property type="molecule type" value="Genomic_DNA"/>
</dbReference>
<dbReference type="PANTHER" id="PTHR13511">
    <property type="entry name" value="KXDL MOTIF-CONTAINING PROTEIN 1"/>
    <property type="match status" value="1"/>
</dbReference>
<accession>A0AA38F3S0</accession>
<name>A0AA38F3S0_TAXCH</name>
<comment type="similarity">
    <text evidence="1">Belongs to the KXD1 family.</text>
</comment>
<dbReference type="PANTHER" id="PTHR13511:SF0">
    <property type="entry name" value="KXDL MOTIF-CONTAINING PROTEIN 1"/>
    <property type="match status" value="1"/>
</dbReference>
<keyword evidence="4" id="KW-1185">Reference proteome</keyword>
<evidence type="ECO:0000313" key="3">
    <source>
        <dbReference type="EMBL" id="KAH9288533.1"/>
    </source>
</evidence>
<evidence type="ECO:0000259" key="2">
    <source>
        <dbReference type="Pfam" id="PF10241"/>
    </source>
</evidence>
<dbReference type="AlphaFoldDB" id="A0AA38F3S0"/>
<evidence type="ECO:0000256" key="1">
    <source>
        <dbReference type="ARBA" id="ARBA00005913"/>
    </source>
</evidence>
<protein>
    <recommendedName>
        <fullName evidence="2">KxDL domain-containing protein</fullName>
    </recommendedName>
</protein>
<feature type="domain" description="KxDL" evidence="2">
    <location>
        <begin position="24"/>
        <end position="93"/>
    </location>
</feature>
<proteinExistence type="inferred from homology"/>
<dbReference type="OMA" id="MEMEICN"/>
<gene>
    <name evidence="3" type="ORF">KI387_032650</name>
</gene>
<dbReference type="Pfam" id="PF10241">
    <property type="entry name" value="KxDL"/>
    <property type="match status" value="1"/>
</dbReference>
<dbReference type="InterPro" id="IPR039843">
    <property type="entry name" value="KXD1-like"/>
</dbReference>
<dbReference type="GO" id="GO:0099078">
    <property type="term" value="C:BORC complex"/>
    <property type="evidence" value="ECO:0007669"/>
    <property type="project" value="TreeGrafter"/>
</dbReference>
<comment type="caution">
    <text evidence="3">The sequence shown here is derived from an EMBL/GenBank/DDBJ whole genome shotgun (WGS) entry which is preliminary data.</text>
</comment>
<reference evidence="3 4" key="1">
    <citation type="journal article" date="2021" name="Nat. Plants">
        <title>The Taxus genome provides insights into paclitaxel biosynthesis.</title>
        <authorList>
            <person name="Xiong X."/>
            <person name="Gou J."/>
            <person name="Liao Q."/>
            <person name="Li Y."/>
            <person name="Zhou Q."/>
            <person name="Bi G."/>
            <person name="Li C."/>
            <person name="Du R."/>
            <person name="Wang X."/>
            <person name="Sun T."/>
            <person name="Guo L."/>
            <person name="Liang H."/>
            <person name="Lu P."/>
            <person name="Wu Y."/>
            <person name="Zhang Z."/>
            <person name="Ro D.K."/>
            <person name="Shang Y."/>
            <person name="Huang S."/>
            <person name="Yan J."/>
        </authorList>
    </citation>
    <scope>NUCLEOTIDE SEQUENCE [LARGE SCALE GENOMIC DNA]</scope>
    <source>
        <strain evidence="3">Ta-2019</strain>
    </source>
</reference>
<feature type="non-terminal residue" evidence="3">
    <location>
        <position position="1"/>
    </location>
</feature>